<accession>A0ABT3FKR0</accession>
<feature type="transmembrane region" description="Helical" evidence="7">
    <location>
        <begin position="31"/>
        <end position="57"/>
    </location>
</feature>
<evidence type="ECO:0000256" key="1">
    <source>
        <dbReference type="ARBA" id="ARBA00004651"/>
    </source>
</evidence>
<dbReference type="Pfam" id="PF01618">
    <property type="entry name" value="MotA_ExbB"/>
    <property type="match status" value="1"/>
</dbReference>
<keyword evidence="10" id="KW-1185">Reference proteome</keyword>
<dbReference type="RefSeq" id="WP_264499733.1">
    <property type="nucleotide sequence ID" value="NZ_JAPDDS010000001.1"/>
</dbReference>
<comment type="similarity">
    <text evidence="6">Belongs to the exbB/tolQ family.</text>
</comment>
<keyword evidence="3 7" id="KW-0812">Transmembrane</keyword>
<keyword evidence="4 7" id="KW-1133">Transmembrane helix</keyword>
<keyword evidence="2" id="KW-1003">Cell membrane</keyword>
<dbReference type="EMBL" id="JAPDDS010000001">
    <property type="protein sequence ID" value="MCW1883774.1"/>
    <property type="molecule type" value="Genomic_DNA"/>
</dbReference>
<evidence type="ECO:0000256" key="4">
    <source>
        <dbReference type="ARBA" id="ARBA00022989"/>
    </source>
</evidence>
<comment type="subcellular location">
    <subcellularLocation>
        <location evidence="1">Cell membrane</location>
        <topology evidence="1">Multi-pass membrane protein</topology>
    </subcellularLocation>
    <subcellularLocation>
        <location evidence="6">Membrane</location>
        <topology evidence="6">Multi-pass membrane protein</topology>
    </subcellularLocation>
</comment>
<evidence type="ECO:0000256" key="6">
    <source>
        <dbReference type="RuleBase" id="RU004057"/>
    </source>
</evidence>
<comment type="caution">
    <text evidence="9">The sequence shown here is derived from an EMBL/GenBank/DDBJ whole genome shotgun (WGS) entry which is preliminary data.</text>
</comment>
<evidence type="ECO:0000256" key="5">
    <source>
        <dbReference type="ARBA" id="ARBA00023136"/>
    </source>
</evidence>
<evidence type="ECO:0000256" key="7">
    <source>
        <dbReference type="SAM" id="Phobius"/>
    </source>
</evidence>
<keyword evidence="6" id="KW-0813">Transport</keyword>
<dbReference type="InterPro" id="IPR002898">
    <property type="entry name" value="MotA_ExbB_proton_chnl"/>
</dbReference>
<evidence type="ECO:0000313" key="9">
    <source>
        <dbReference type="EMBL" id="MCW1883774.1"/>
    </source>
</evidence>
<sequence>MTQPYLPPEAPAVLPESAEVVARRRFWKRAIWISVALTVIPPLVGIGMSATSMALAFSELGESDGGDASELSRHIGGSLIATAIGLTVSIVGLVALIASVICFRSAKQAPAR</sequence>
<evidence type="ECO:0000256" key="3">
    <source>
        <dbReference type="ARBA" id="ARBA00022692"/>
    </source>
</evidence>
<name>A0ABT3FKR0_9BACT</name>
<evidence type="ECO:0000256" key="2">
    <source>
        <dbReference type="ARBA" id="ARBA00022475"/>
    </source>
</evidence>
<organism evidence="9 10">
    <name type="scientific">Luteolibacter flavescens</name>
    <dbReference type="NCBI Taxonomy" id="1859460"/>
    <lineage>
        <taxon>Bacteria</taxon>
        <taxon>Pseudomonadati</taxon>
        <taxon>Verrucomicrobiota</taxon>
        <taxon>Verrucomicrobiia</taxon>
        <taxon>Verrucomicrobiales</taxon>
        <taxon>Verrucomicrobiaceae</taxon>
        <taxon>Luteolibacter</taxon>
    </lineage>
</organism>
<protein>
    <submittedName>
        <fullName evidence="9">MotA/TolQ/ExbB proton channel family protein</fullName>
    </submittedName>
</protein>
<feature type="domain" description="MotA/TolQ/ExbB proton channel" evidence="8">
    <location>
        <begin position="38"/>
        <end position="95"/>
    </location>
</feature>
<reference evidence="9 10" key="1">
    <citation type="submission" date="2022-10" db="EMBL/GenBank/DDBJ databases">
        <title>Luteolibacter flavescens strain MCCC 1K03193, whole genome shotgun sequencing project.</title>
        <authorList>
            <person name="Zhao G."/>
            <person name="Shen L."/>
        </authorList>
    </citation>
    <scope>NUCLEOTIDE SEQUENCE [LARGE SCALE GENOMIC DNA]</scope>
    <source>
        <strain evidence="9 10">MCCC 1K03193</strain>
    </source>
</reference>
<keyword evidence="5 7" id="KW-0472">Membrane</keyword>
<gene>
    <name evidence="9" type="ORF">OKA04_03475</name>
</gene>
<proteinExistence type="inferred from homology"/>
<feature type="transmembrane region" description="Helical" evidence="7">
    <location>
        <begin position="77"/>
        <end position="103"/>
    </location>
</feature>
<evidence type="ECO:0000313" key="10">
    <source>
        <dbReference type="Proteomes" id="UP001207930"/>
    </source>
</evidence>
<keyword evidence="6" id="KW-0653">Protein transport</keyword>
<evidence type="ECO:0000259" key="8">
    <source>
        <dbReference type="Pfam" id="PF01618"/>
    </source>
</evidence>
<dbReference type="Proteomes" id="UP001207930">
    <property type="component" value="Unassembled WGS sequence"/>
</dbReference>